<dbReference type="PANTHER" id="PTHR46517">
    <property type="entry name" value="FRUCTOSE-2,6-BISPHOSPHATASE TIGAR"/>
    <property type="match status" value="1"/>
</dbReference>
<sequence>MIDLVVVRHGQSGADLENKHEGRADFQLTTLGVQQAEKAAKWLKDKITFDYIFSSPLKRASVTAEIIAQRFNIKVLYDDLLMEYNNGVLAGLDREDAERLYPLPKGGRKYYDRIEAGESAIELRARAEEFLARLIDALSETQEDKRVLIVAHGGIINMLFNSFLNLPISSNVIVNTGDTGIHFWRIRGKERIILKSNIQEHLL</sequence>
<dbReference type="GO" id="GO:0043456">
    <property type="term" value="P:regulation of pentose-phosphate shunt"/>
    <property type="evidence" value="ECO:0007669"/>
    <property type="project" value="TreeGrafter"/>
</dbReference>
<dbReference type="SUPFAM" id="SSF53254">
    <property type="entry name" value="Phosphoglycerate mutase-like"/>
    <property type="match status" value="1"/>
</dbReference>
<dbReference type="EMBL" id="CP025746">
    <property type="protein sequence ID" value="QAA30931.1"/>
    <property type="molecule type" value="Genomic_DNA"/>
</dbReference>
<dbReference type="OrthoDB" id="9781415at2"/>
<feature type="active site" description="Proton donor/acceptor" evidence="2">
    <location>
        <position position="83"/>
    </location>
</feature>
<keyword evidence="5" id="KW-1185">Reference proteome</keyword>
<keyword evidence="1" id="KW-0378">Hydrolase</keyword>
<reference evidence="4 5" key="1">
    <citation type="submission" date="2018-01" db="EMBL/GenBank/DDBJ databases">
        <title>Genome Sequencing and Assembly of Anaerobacter polyendosporus strain CT4.</title>
        <authorList>
            <person name="Tachaapaikoon C."/>
            <person name="Sutheeworapong S."/>
            <person name="Jenjaroenpun P."/>
            <person name="Wongsurawat T."/>
            <person name="Nookeaw I."/>
            <person name="Cheawchanlertfa P."/>
            <person name="Kosugi A."/>
            <person name="Cheevadhanarak S."/>
            <person name="Ratanakhanokchai K."/>
        </authorList>
    </citation>
    <scope>NUCLEOTIDE SEQUENCE [LARGE SCALE GENOMIC DNA]</scope>
    <source>
        <strain evidence="4 5">CT4</strain>
    </source>
</reference>
<dbReference type="GO" id="GO:0004331">
    <property type="term" value="F:fructose-2,6-bisphosphate 2-phosphatase activity"/>
    <property type="evidence" value="ECO:0007669"/>
    <property type="project" value="TreeGrafter"/>
</dbReference>
<dbReference type="SMART" id="SM00855">
    <property type="entry name" value="PGAM"/>
    <property type="match status" value="1"/>
</dbReference>
<dbReference type="AlphaFoldDB" id="A0A410DPD8"/>
<dbReference type="Pfam" id="PF00300">
    <property type="entry name" value="His_Phos_1"/>
    <property type="match status" value="1"/>
</dbReference>
<protein>
    <submittedName>
        <fullName evidence="4">Histidine phosphatase family protein</fullName>
    </submittedName>
</protein>
<dbReference type="InterPro" id="IPR051695">
    <property type="entry name" value="Phosphoglycerate_Mutase"/>
</dbReference>
<dbReference type="GO" id="GO:0045820">
    <property type="term" value="P:negative regulation of glycolytic process"/>
    <property type="evidence" value="ECO:0007669"/>
    <property type="project" value="TreeGrafter"/>
</dbReference>
<dbReference type="GO" id="GO:0005829">
    <property type="term" value="C:cytosol"/>
    <property type="evidence" value="ECO:0007669"/>
    <property type="project" value="TreeGrafter"/>
</dbReference>
<feature type="binding site" evidence="3">
    <location>
        <position position="59"/>
    </location>
    <ligand>
        <name>substrate</name>
    </ligand>
</feature>
<accession>A0A410DPD8</accession>
<gene>
    <name evidence="4" type="ORF">C1I91_04205</name>
</gene>
<organism evidence="4 5">
    <name type="scientific">Clostridium manihotivorum</name>
    <dbReference type="NCBI Taxonomy" id="2320868"/>
    <lineage>
        <taxon>Bacteria</taxon>
        <taxon>Bacillati</taxon>
        <taxon>Bacillota</taxon>
        <taxon>Clostridia</taxon>
        <taxon>Eubacteriales</taxon>
        <taxon>Clostridiaceae</taxon>
        <taxon>Clostridium</taxon>
    </lineage>
</organism>
<evidence type="ECO:0000313" key="5">
    <source>
        <dbReference type="Proteomes" id="UP000286268"/>
    </source>
</evidence>
<evidence type="ECO:0000256" key="3">
    <source>
        <dbReference type="PIRSR" id="PIRSR613078-2"/>
    </source>
</evidence>
<dbReference type="PANTHER" id="PTHR46517:SF1">
    <property type="entry name" value="FRUCTOSE-2,6-BISPHOSPHATASE TIGAR"/>
    <property type="match status" value="1"/>
</dbReference>
<dbReference type="InterPro" id="IPR013078">
    <property type="entry name" value="His_Pase_superF_clade-1"/>
</dbReference>
<dbReference type="InterPro" id="IPR029033">
    <property type="entry name" value="His_PPase_superfam"/>
</dbReference>
<name>A0A410DPD8_9CLOT</name>
<dbReference type="RefSeq" id="WP_128211415.1">
    <property type="nucleotide sequence ID" value="NZ_CP025746.1"/>
</dbReference>
<proteinExistence type="predicted"/>
<dbReference type="KEGG" id="cmah:C1I91_04205"/>
<dbReference type="PIRSF" id="PIRSF000709">
    <property type="entry name" value="6PFK_2-Ptase"/>
    <property type="match status" value="1"/>
</dbReference>
<dbReference type="Gene3D" id="3.40.50.1240">
    <property type="entry name" value="Phosphoglycerate mutase-like"/>
    <property type="match status" value="1"/>
</dbReference>
<evidence type="ECO:0000256" key="2">
    <source>
        <dbReference type="PIRSR" id="PIRSR613078-1"/>
    </source>
</evidence>
<feature type="active site" description="Tele-phosphohistidine intermediate" evidence="2">
    <location>
        <position position="9"/>
    </location>
</feature>
<dbReference type="Proteomes" id="UP000286268">
    <property type="component" value="Chromosome"/>
</dbReference>
<evidence type="ECO:0000313" key="4">
    <source>
        <dbReference type="EMBL" id="QAA30931.1"/>
    </source>
</evidence>
<evidence type="ECO:0000256" key="1">
    <source>
        <dbReference type="ARBA" id="ARBA00022801"/>
    </source>
</evidence>
<dbReference type="CDD" id="cd07067">
    <property type="entry name" value="HP_PGM_like"/>
    <property type="match status" value="1"/>
</dbReference>